<proteinExistence type="predicted"/>
<feature type="coiled-coil region" evidence="1">
    <location>
        <begin position="132"/>
        <end position="166"/>
    </location>
</feature>
<gene>
    <name evidence="2" type="ORF">MNBD_GAMMA15-2187</name>
</gene>
<keyword evidence="1" id="KW-0175">Coiled coil</keyword>
<dbReference type="PROSITE" id="PS51257">
    <property type="entry name" value="PROKAR_LIPOPROTEIN"/>
    <property type="match status" value="1"/>
</dbReference>
<protein>
    <submittedName>
        <fullName evidence="2">Uncharacterized protein</fullName>
    </submittedName>
</protein>
<sequence length="167" mass="18938">MSKLFILIGFILISGCQPITVQRAEGPVPLAVRVDDAAYWLEEWNRIRSLQGDKLQRTLKTRERDFAKSPSPRSRLRLALVLAEGPKPVRDQSRALILLKELDVDAASASARALAALLEQVIGEQLWAGDKITELRDKLKQSDTRVEELERQLQELTNIEQSIQQRN</sequence>
<organism evidence="2">
    <name type="scientific">hydrothermal vent metagenome</name>
    <dbReference type="NCBI Taxonomy" id="652676"/>
    <lineage>
        <taxon>unclassified sequences</taxon>
        <taxon>metagenomes</taxon>
        <taxon>ecological metagenomes</taxon>
    </lineage>
</organism>
<reference evidence="2" key="1">
    <citation type="submission" date="2018-06" db="EMBL/GenBank/DDBJ databases">
        <authorList>
            <person name="Zhirakovskaya E."/>
        </authorList>
    </citation>
    <scope>NUCLEOTIDE SEQUENCE</scope>
</reference>
<name>A0A3B0YLK4_9ZZZZ</name>
<evidence type="ECO:0000313" key="2">
    <source>
        <dbReference type="EMBL" id="VAW77510.1"/>
    </source>
</evidence>
<dbReference type="EMBL" id="UOFN01000077">
    <property type="protein sequence ID" value="VAW77510.1"/>
    <property type="molecule type" value="Genomic_DNA"/>
</dbReference>
<accession>A0A3B0YLK4</accession>
<evidence type="ECO:0000256" key="1">
    <source>
        <dbReference type="SAM" id="Coils"/>
    </source>
</evidence>
<dbReference type="AlphaFoldDB" id="A0A3B0YLK4"/>